<feature type="region of interest" description="Disordered" evidence="1">
    <location>
        <begin position="89"/>
        <end position="139"/>
    </location>
</feature>
<name>A0A5C3EIR4_9BASI</name>
<dbReference type="AlphaFoldDB" id="A0A5C3EIR4"/>
<dbReference type="EMBL" id="OOIN01000029">
    <property type="protein sequence ID" value="SPO29587.1"/>
    <property type="molecule type" value="Genomic_DNA"/>
</dbReference>
<feature type="region of interest" description="Disordered" evidence="1">
    <location>
        <begin position="272"/>
        <end position="302"/>
    </location>
</feature>
<feature type="region of interest" description="Disordered" evidence="1">
    <location>
        <begin position="151"/>
        <end position="182"/>
    </location>
</feature>
<sequence length="660" mass="70905">MRAIFSSFGRRANVDRRESASQTPDQSKSSFPISSRDQPLLQPTFSSIDNAGRAIGDAPPNLSDPVKIHHPKMRTNYALTTSPWASKLSGSLRANPSRRKGSVATYADTDHAVIASSSSSRPSHPPSSYRDPSPQTTHANATARHLVRKISATSTRRASPDDSHPASQSHLKQLSSAPDLGSSPSGLVAAYKLPRSADATHFPQPLSSAPCLASNTAISPDTDISAMTSTELAARLNELAVANADGLLTDDEYRTLRQAVFDRMMQADNQSMTAPTAADLTGHGLPQHVRHSHAAPTDNALSSNAQSLTDLLTVKAGRSMSSLGHPDPQPSSIRSGRSGKASSFQNVTDLFRKASTGSKPMHHHNSQDSHSSYDPTNHETSYRAVPTRRDSEGVSSQLSSGDGHSQRALSFRTHQSSAAKSSRVSTLGRLRAGSLARRAQAETAARDMEESVSAERTARSLRALSLYDAGSADLSNLSGSTYDRSPTSLRAETAPSTMFGAEYVDKSSSEIQAEIFVVQAEGNRMLATFTTLEETLLARQAALEPYAISRVTERVRDTIPSACILRLEGYGRGASGNRASKQPPPSSYRTPRQASTLSGSRSHDAYSEHEQVLLSPDIAAFEAELTSIYTQKAAVVKRYQDRLGFLQSKLRSAAIREGLK</sequence>
<keyword evidence="3" id="KW-1185">Reference proteome</keyword>
<feature type="compositionally biased region" description="Polar residues" evidence="1">
    <location>
        <begin position="330"/>
        <end position="343"/>
    </location>
</feature>
<dbReference type="OrthoDB" id="3367070at2759"/>
<feature type="region of interest" description="Disordered" evidence="1">
    <location>
        <begin position="355"/>
        <end position="452"/>
    </location>
</feature>
<dbReference type="Proteomes" id="UP000324022">
    <property type="component" value="Unassembled WGS sequence"/>
</dbReference>
<protein>
    <submittedName>
        <fullName evidence="2">Uncharacterized protein</fullName>
    </submittedName>
</protein>
<feature type="region of interest" description="Disordered" evidence="1">
    <location>
        <begin position="1"/>
        <end position="66"/>
    </location>
</feature>
<feature type="compositionally biased region" description="Basic and acidic residues" evidence="1">
    <location>
        <begin position="376"/>
        <end position="392"/>
    </location>
</feature>
<feature type="compositionally biased region" description="Polar residues" evidence="1">
    <location>
        <begin position="587"/>
        <end position="600"/>
    </location>
</feature>
<accession>A0A5C3EIR4</accession>
<feature type="compositionally biased region" description="Low complexity" evidence="1">
    <location>
        <begin position="427"/>
        <end position="438"/>
    </location>
</feature>
<feature type="compositionally biased region" description="Low complexity" evidence="1">
    <location>
        <begin position="116"/>
        <end position="134"/>
    </location>
</feature>
<feature type="compositionally biased region" description="Polar residues" evidence="1">
    <location>
        <begin position="165"/>
        <end position="176"/>
    </location>
</feature>
<feature type="region of interest" description="Disordered" evidence="1">
    <location>
        <begin position="319"/>
        <end position="343"/>
    </location>
</feature>
<evidence type="ECO:0000313" key="3">
    <source>
        <dbReference type="Proteomes" id="UP000324022"/>
    </source>
</evidence>
<feature type="compositionally biased region" description="Polar residues" evidence="1">
    <location>
        <begin position="393"/>
        <end position="403"/>
    </location>
</feature>
<organism evidence="2 3">
    <name type="scientific">Ustilago trichophora</name>
    <dbReference type="NCBI Taxonomy" id="86804"/>
    <lineage>
        <taxon>Eukaryota</taxon>
        <taxon>Fungi</taxon>
        <taxon>Dikarya</taxon>
        <taxon>Basidiomycota</taxon>
        <taxon>Ustilaginomycotina</taxon>
        <taxon>Ustilaginomycetes</taxon>
        <taxon>Ustilaginales</taxon>
        <taxon>Ustilaginaceae</taxon>
        <taxon>Ustilago</taxon>
    </lineage>
</organism>
<reference evidence="2 3" key="1">
    <citation type="submission" date="2018-03" db="EMBL/GenBank/DDBJ databases">
        <authorList>
            <person name="Guldener U."/>
        </authorList>
    </citation>
    <scope>NUCLEOTIDE SEQUENCE [LARGE SCALE GENOMIC DNA]</scope>
    <source>
        <strain evidence="2 3">NBRC100155</strain>
    </source>
</reference>
<feature type="compositionally biased region" description="Polar residues" evidence="1">
    <location>
        <begin position="412"/>
        <end position="425"/>
    </location>
</feature>
<evidence type="ECO:0000256" key="1">
    <source>
        <dbReference type="SAM" id="MobiDB-lite"/>
    </source>
</evidence>
<evidence type="ECO:0000313" key="2">
    <source>
        <dbReference type="EMBL" id="SPO29587.1"/>
    </source>
</evidence>
<feature type="compositionally biased region" description="Polar residues" evidence="1">
    <location>
        <begin position="20"/>
        <end position="49"/>
    </location>
</feature>
<feature type="region of interest" description="Disordered" evidence="1">
    <location>
        <begin position="574"/>
        <end position="602"/>
    </location>
</feature>
<proteinExistence type="predicted"/>
<gene>
    <name evidence="2" type="ORF">UTRI_05409</name>
</gene>